<evidence type="ECO:0008006" key="3">
    <source>
        <dbReference type="Google" id="ProtNLM"/>
    </source>
</evidence>
<evidence type="ECO:0000313" key="1">
    <source>
        <dbReference type="EMBL" id="KAF4456293.1"/>
    </source>
</evidence>
<organism evidence="1 2">
    <name type="scientific">Fusarium austroafricanum</name>
    <dbReference type="NCBI Taxonomy" id="2364996"/>
    <lineage>
        <taxon>Eukaryota</taxon>
        <taxon>Fungi</taxon>
        <taxon>Dikarya</taxon>
        <taxon>Ascomycota</taxon>
        <taxon>Pezizomycotina</taxon>
        <taxon>Sordariomycetes</taxon>
        <taxon>Hypocreomycetidae</taxon>
        <taxon>Hypocreales</taxon>
        <taxon>Nectriaceae</taxon>
        <taxon>Fusarium</taxon>
        <taxon>Fusarium concolor species complex</taxon>
    </lineage>
</organism>
<dbReference type="Proteomes" id="UP000605986">
    <property type="component" value="Unassembled WGS sequence"/>
</dbReference>
<protein>
    <recommendedName>
        <fullName evidence="3">Aminoglycoside phosphotransferase domain-containing protein</fullName>
    </recommendedName>
</protein>
<gene>
    <name evidence="1" type="ORF">F53441_1538</name>
</gene>
<accession>A0A8H4KV48</accession>
<comment type="caution">
    <text evidence="1">The sequence shown here is derived from an EMBL/GenBank/DDBJ whole genome shotgun (WGS) entry which is preliminary data.</text>
</comment>
<evidence type="ECO:0000313" key="2">
    <source>
        <dbReference type="Proteomes" id="UP000605986"/>
    </source>
</evidence>
<dbReference type="AlphaFoldDB" id="A0A8H4KV48"/>
<name>A0A8H4KV48_9HYPO</name>
<dbReference type="EMBL" id="JAADJG010000063">
    <property type="protein sequence ID" value="KAF4456293.1"/>
    <property type="molecule type" value="Genomic_DNA"/>
</dbReference>
<dbReference type="InterPro" id="IPR011009">
    <property type="entry name" value="Kinase-like_dom_sf"/>
</dbReference>
<dbReference type="SUPFAM" id="SSF56112">
    <property type="entry name" value="Protein kinase-like (PK-like)"/>
    <property type="match status" value="1"/>
</dbReference>
<dbReference type="OrthoDB" id="5404599at2759"/>
<keyword evidence="2" id="KW-1185">Reference proteome</keyword>
<sequence>MPINPFENLHKYEKAGDNSWIAGKYMITRHTSEPDAPYREDGEGGFLTLAPLNPPFEHDNCVEEVDNNSWIIGKVIISRHVSRPDAPCWEDGEGGFFSISKAPNPKPATRPVSDACPLIENHSFDHTACKGTWEIGKAYLRIGANLGTEEHVTLEALSKRSLGFQVPKVYYHETHDELYHIVYSRLPGKTICELWPKTDDKALKTQWAQQIAAAYHELSFWRGDRISGIDGNPLADWNLSTEFPPTYSSCDPETLRKNCEDIGFDCSDIVFAHNCMMPLSFTIDGMGGTLGISHWEIAGFLPKDWVRTKTKGNSSLDSIKFTRTWPGKMVKEWADEIENALKEKGFRECRKGESQWRSKVNDKWRGF</sequence>
<reference evidence="1" key="1">
    <citation type="submission" date="2020-01" db="EMBL/GenBank/DDBJ databases">
        <title>Identification and distribution of gene clusters putatively required for synthesis of sphingolipid metabolism inhibitors in phylogenetically diverse species of the filamentous fungus Fusarium.</title>
        <authorList>
            <person name="Kim H.-S."/>
            <person name="Busman M."/>
            <person name="Brown D.W."/>
            <person name="Divon H."/>
            <person name="Uhlig S."/>
            <person name="Proctor R.H."/>
        </authorList>
    </citation>
    <scope>NUCLEOTIDE SEQUENCE</scope>
    <source>
        <strain evidence="1">NRRL 53441</strain>
    </source>
</reference>
<proteinExistence type="predicted"/>